<feature type="domain" description="Gram-positive cocci surface proteins LPxTG" evidence="7">
    <location>
        <begin position="305"/>
        <end position="341"/>
    </location>
</feature>
<keyword evidence="6" id="KW-0472">Membrane</keyword>
<feature type="compositionally biased region" description="Acidic residues" evidence="5">
    <location>
        <begin position="219"/>
        <end position="243"/>
    </location>
</feature>
<comment type="caution">
    <text evidence="8">The sequence shown here is derived from an EMBL/GenBank/DDBJ whole genome shotgun (WGS) entry which is preliminary data.</text>
</comment>
<keyword evidence="6" id="KW-1133">Transmembrane helix</keyword>
<dbReference type="InterPro" id="IPR019931">
    <property type="entry name" value="LPXTG_anchor"/>
</dbReference>
<proteinExistence type="predicted"/>
<evidence type="ECO:0000256" key="3">
    <source>
        <dbReference type="ARBA" id="ARBA00022729"/>
    </source>
</evidence>
<keyword evidence="1" id="KW-0134">Cell wall</keyword>
<evidence type="ECO:0000256" key="2">
    <source>
        <dbReference type="ARBA" id="ARBA00022525"/>
    </source>
</evidence>
<evidence type="ECO:0000256" key="6">
    <source>
        <dbReference type="SAM" id="Phobius"/>
    </source>
</evidence>
<keyword evidence="6" id="KW-0812">Transmembrane</keyword>
<feature type="region of interest" description="Disordered" evidence="5">
    <location>
        <begin position="37"/>
        <end position="84"/>
    </location>
</feature>
<keyword evidence="9" id="KW-1185">Reference proteome</keyword>
<keyword evidence="3" id="KW-0732">Signal</keyword>
<reference evidence="9" key="1">
    <citation type="journal article" date="2019" name="Int. J. Syst. Evol. Microbiol.">
        <title>The Global Catalogue of Microorganisms (GCM) 10K type strain sequencing project: providing services to taxonomists for standard genome sequencing and annotation.</title>
        <authorList>
            <consortium name="The Broad Institute Genomics Platform"/>
            <consortium name="The Broad Institute Genome Sequencing Center for Infectious Disease"/>
            <person name="Wu L."/>
            <person name="Ma J."/>
        </authorList>
    </citation>
    <scope>NUCLEOTIDE SEQUENCE [LARGE SCALE GENOMIC DNA]</scope>
    <source>
        <strain evidence="9">CGMCC 4.7275</strain>
    </source>
</reference>
<evidence type="ECO:0000256" key="4">
    <source>
        <dbReference type="ARBA" id="ARBA00023088"/>
    </source>
</evidence>
<sequence length="341" mass="34700">MRLRPVLVTGILGAIGAVGVTVGTIVPTVLPATTATASVDASLPERDDESGDGPGADRQPSCGKASDPNFPIDTRIHGGPDTYRPGGPAGVWSIDLTNSTDEACHNIHPVIVLSDRHRSLDKTQVRLQLTDDKGRWRTMSLEKSDEDETIAVLEGGFSGFAVPAGKTVTVRARLAFTAAADANGIVANAATVQRRGGDGDWVGESNDYRFSVGAANADAETDTDTETDADTEAGTDADTEPGTDTDAGSATRSAGPTTGTGRDTGAPARTPGTTPQSTTGATPAPTPNSQDHSEKPSLPLGIGSLADTGSGSLLGPAIGAVLLLLSGGALVLGLRRARNRS</sequence>
<organism evidence="8 9">
    <name type="scientific">Streptomyces camponoticapitis</name>
    <dbReference type="NCBI Taxonomy" id="1616125"/>
    <lineage>
        <taxon>Bacteria</taxon>
        <taxon>Bacillati</taxon>
        <taxon>Actinomycetota</taxon>
        <taxon>Actinomycetes</taxon>
        <taxon>Kitasatosporales</taxon>
        <taxon>Streptomycetaceae</taxon>
        <taxon>Streptomyces</taxon>
    </lineage>
</organism>
<feature type="transmembrane region" description="Helical" evidence="6">
    <location>
        <begin position="313"/>
        <end position="334"/>
    </location>
</feature>
<evidence type="ECO:0000313" key="9">
    <source>
        <dbReference type="Proteomes" id="UP000660265"/>
    </source>
</evidence>
<evidence type="ECO:0000259" key="7">
    <source>
        <dbReference type="PROSITE" id="PS50847"/>
    </source>
</evidence>
<evidence type="ECO:0000256" key="1">
    <source>
        <dbReference type="ARBA" id="ARBA00022512"/>
    </source>
</evidence>
<accession>A0ABQ2E4J7</accession>
<dbReference type="Proteomes" id="UP000660265">
    <property type="component" value="Unassembled WGS sequence"/>
</dbReference>
<protein>
    <recommendedName>
        <fullName evidence="7">Gram-positive cocci surface proteins LPxTG domain-containing protein</fullName>
    </recommendedName>
</protein>
<name>A0ABQ2E4J7_9ACTN</name>
<feature type="region of interest" description="Disordered" evidence="5">
    <location>
        <begin position="214"/>
        <end position="303"/>
    </location>
</feature>
<feature type="compositionally biased region" description="Low complexity" evidence="5">
    <location>
        <begin position="264"/>
        <end position="275"/>
    </location>
</feature>
<dbReference type="EMBL" id="BMMV01000005">
    <property type="protein sequence ID" value="GGJ88207.1"/>
    <property type="molecule type" value="Genomic_DNA"/>
</dbReference>
<evidence type="ECO:0000256" key="5">
    <source>
        <dbReference type="SAM" id="MobiDB-lite"/>
    </source>
</evidence>
<feature type="compositionally biased region" description="Polar residues" evidence="5">
    <location>
        <begin position="246"/>
        <end position="261"/>
    </location>
</feature>
<gene>
    <name evidence="8" type="ORF">GCM10011583_19560</name>
</gene>
<evidence type="ECO:0000313" key="8">
    <source>
        <dbReference type="EMBL" id="GGJ88207.1"/>
    </source>
</evidence>
<keyword evidence="4" id="KW-0572">Peptidoglycan-anchor</keyword>
<keyword evidence="2" id="KW-0964">Secreted</keyword>
<dbReference type="PROSITE" id="PS50847">
    <property type="entry name" value="GRAM_POS_ANCHORING"/>
    <property type="match status" value="1"/>
</dbReference>